<dbReference type="RefSeq" id="XP_040710979.1">
    <property type="nucleotide sequence ID" value="XM_040861251.1"/>
</dbReference>
<dbReference type="Gene3D" id="3.20.20.80">
    <property type="entry name" value="Glycosidases"/>
    <property type="match status" value="1"/>
</dbReference>
<dbReference type="PANTHER" id="PTHR36183:SF2">
    <property type="entry name" value="BETA-GLUCURONIDASE C-TERMINAL DOMAIN-CONTAINING PROTEIN"/>
    <property type="match status" value="1"/>
</dbReference>
<feature type="region of interest" description="Disordered" evidence="1">
    <location>
        <begin position="1"/>
        <end position="24"/>
    </location>
</feature>
<protein>
    <recommendedName>
        <fullName evidence="3">Beta-glucuronidase C-terminal domain-containing protein</fullName>
    </recommendedName>
</protein>
<evidence type="ECO:0000256" key="2">
    <source>
        <dbReference type="SAM" id="Phobius"/>
    </source>
</evidence>
<evidence type="ECO:0000259" key="3">
    <source>
        <dbReference type="Pfam" id="PF16862"/>
    </source>
</evidence>
<dbReference type="InterPro" id="IPR017853">
    <property type="entry name" value="GH"/>
</dbReference>
<dbReference type="Pfam" id="PF16862">
    <property type="entry name" value="Glyco_hydro_79C"/>
    <property type="match status" value="1"/>
</dbReference>
<reference evidence="4 5" key="1">
    <citation type="submission" date="2016-07" db="EMBL/GenBank/DDBJ databases">
        <title>Pervasive Adenine N6-methylation of Active Genes in Fungi.</title>
        <authorList>
            <consortium name="DOE Joint Genome Institute"/>
            <person name="Mondo S.J."/>
            <person name="Dannebaum R.O."/>
            <person name="Kuo R.C."/>
            <person name="Labutti K."/>
            <person name="Haridas S."/>
            <person name="Kuo A."/>
            <person name="Salamov A."/>
            <person name="Ahrendt S.R."/>
            <person name="Lipzen A."/>
            <person name="Sullivan W."/>
            <person name="Andreopoulos W.B."/>
            <person name="Clum A."/>
            <person name="Lindquist E."/>
            <person name="Daum C."/>
            <person name="Ramamoorthy G.K."/>
            <person name="Gryganskyi A."/>
            <person name="Culley D."/>
            <person name="Magnuson J.K."/>
            <person name="James T.Y."/>
            <person name="O'Malley M.A."/>
            <person name="Stajich J.E."/>
            <person name="Spatafora J.W."/>
            <person name="Visel A."/>
            <person name="Grigoriev I.V."/>
        </authorList>
    </citation>
    <scope>NUCLEOTIDE SEQUENCE [LARGE SCALE GENOMIC DNA]</scope>
    <source>
        <strain evidence="4 5">CBS 129021</strain>
    </source>
</reference>
<dbReference type="GeneID" id="63777463"/>
<dbReference type="Proteomes" id="UP000193689">
    <property type="component" value="Unassembled WGS sequence"/>
</dbReference>
<dbReference type="InterPro" id="IPR013780">
    <property type="entry name" value="Glyco_hydro_b"/>
</dbReference>
<dbReference type="InterPro" id="IPR052974">
    <property type="entry name" value="GH79_Enzymes"/>
</dbReference>
<evidence type="ECO:0000313" key="4">
    <source>
        <dbReference type="EMBL" id="ORY57850.1"/>
    </source>
</evidence>
<comment type="caution">
    <text evidence="4">The sequence shown here is derived from an EMBL/GenBank/DDBJ whole genome shotgun (WGS) entry which is preliminary data.</text>
</comment>
<keyword evidence="2" id="KW-0472">Membrane</keyword>
<feature type="transmembrane region" description="Helical" evidence="2">
    <location>
        <begin position="33"/>
        <end position="57"/>
    </location>
</feature>
<evidence type="ECO:0000256" key="1">
    <source>
        <dbReference type="SAM" id="MobiDB-lite"/>
    </source>
</evidence>
<feature type="domain" description="Beta-glucuronidase C-terminal" evidence="3">
    <location>
        <begin position="495"/>
        <end position="602"/>
    </location>
</feature>
<accession>A0A1Y2DEZ6</accession>
<evidence type="ECO:0000313" key="5">
    <source>
        <dbReference type="Proteomes" id="UP000193689"/>
    </source>
</evidence>
<name>A0A1Y2DEZ6_9PEZI</name>
<dbReference type="OrthoDB" id="2831684at2759"/>
<dbReference type="InParanoid" id="A0A1Y2DEZ6"/>
<dbReference type="PANTHER" id="PTHR36183">
    <property type="entry name" value="BETA-GLUCURONIDASE"/>
    <property type="match status" value="1"/>
</dbReference>
<dbReference type="Gene3D" id="2.60.40.1180">
    <property type="entry name" value="Golgi alpha-mannosidase II"/>
    <property type="match status" value="1"/>
</dbReference>
<organism evidence="4 5">
    <name type="scientific">Pseudomassariella vexata</name>
    <dbReference type="NCBI Taxonomy" id="1141098"/>
    <lineage>
        <taxon>Eukaryota</taxon>
        <taxon>Fungi</taxon>
        <taxon>Dikarya</taxon>
        <taxon>Ascomycota</taxon>
        <taxon>Pezizomycotina</taxon>
        <taxon>Sordariomycetes</taxon>
        <taxon>Xylariomycetidae</taxon>
        <taxon>Amphisphaeriales</taxon>
        <taxon>Pseudomassariaceae</taxon>
        <taxon>Pseudomassariella</taxon>
    </lineage>
</organism>
<gene>
    <name evidence="4" type="ORF">BCR38DRAFT_448818</name>
</gene>
<keyword evidence="2" id="KW-0812">Transmembrane</keyword>
<dbReference type="EMBL" id="MCFJ01000018">
    <property type="protein sequence ID" value="ORY57850.1"/>
    <property type="molecule type" value="Genomic_DNA"/>
</dbReference>
<proteinExistence type="predicted"/>
<keyword evidence="2" id="KW-1133">Transmembrane helix</keyword>
<keyword evidence="5" id="KW-1185">Reference proteome</keyword>
<dbReference type="AlphaFoldDB" id="A0A1Y2DEZ6"/>
<dbReference type="InterPro" id="IPR031728">
    <property type="entry name" value="GlcAase_C"/>
</dbReference>
<sequence>MIFKDPTLNMVERPPGPAQEGPGHHRKFLTSPLIHILSSAFFCIVIVVIAFCLVIYLPDSQNDRTGQCFTMVHKLSPFLGLGALGLCATIPRDGAFALSVPPNSSETAYVDTAFIGFAFEQASFNEYARDNDGTINAFSTNLIDNTMSRTGGTPLIRVGGTSADYGRYVPGQDAVAIPKAEVDNYQNVGNTTIGPGYWELCQNFPNAQYIIQIPLATTNVNETVAWAKSAVEIVGIDKIQAIELGNEPDLYSPNFTEDQDGVSVTLGPPDYQGKFTNETYVRNWTTYAAAVIAGVDLPTEPIFQAFDVAAHVGADIGKTAYVLDTETCFNLGINQDNIIKTVAHHYYQNQAGSAETLATGLMTMSVTHNRLDLHKRRINWLKANRPEIPFILSEVGNSLKKTHTYEYQNRLGSALWQVDFYLYAMAIGVTRINYQQIMHAGYNLWLPVESAGMPAQVFANYYSQPFVADFIGSSGKTTMQKVEFTNAGSETNVAAYVAFEDGAPKRVAITNLHYWNATSSGIDRPSVQVGITVPDGVASVKVYHLSSPDGAGAGAESITYGGSQWTYESVGKEITGVQDDTETIDVMDGVAMVAVNSSEAVLVWL</sequence>
<dbReference type="SUPFAM" id="SSF51445">
    <property type="entry name" value="(Trans)glycosidases"/>
    <property type="match status" value="1"/>
</dbReference>